<gene>
    <name evidence="3" type="ORF">ATJ93_3522</name>
</gene>
<feature type="region of interest" description="Disordered" evidence="1">
    <location>
        <begin position="120"/>
        <end position="141"/>
    </location>
</feature>
<organism evidence="3 4">
    <name type="scientific">Halopiger aswanensis</name>
    <dbReference type="NCBI Taxonomy" id="148449"/>
    <lineage>
        <taxon>Archaea</taxon>
        <taxon>Methanobacteriati</taxon>
        <taxon>Methanobacteriota</taxon>
        <taxon>Stenosarchaea group</taxon>
        <taxon>Halobacteria</taxon>
        <taxon>Halobacteriales</taxon>
        <taxon>Natrialbaceae</taxon>
        <taxon>Halopiger</taxon>
    </lineage>
</organism>
<dbReference type="Pfam" id="PF24035">
    <property type="entry name" value="DUF7344"/>
    <property type="match status" value="1"/>
</dbReference>
<dbReference type="EMBL" id="RAPO01000003">
    <property type="protein sequence ID" value="RKD93887.1"/>
    <property type="molecule type" value="Genomic_DNA"/>
</dbReference>
<dbReference type="OrthoDB" id="156929at2157"/>
<dbReference type="Proteomes" id="UP000283805">
    <property type="component" value="Unassembled WGS sequence"/>
</dbReference>
<comment type="caution">
    <text evidence="3">The sequence shown here is derived from an EMBL/GenBank/DDBJ whole genome shotgun (WGS) entry which is preliminary data.</text>
</comment>
<dbReference type="RefSeq" id="WP_120245872.1">
    <property type="nucleotide sequence ID" value="NZ_RAPO01000003.1"/>
</dbReference>
<protein>
    <recommendedName>
        <fullName evidence="2">DUF7344 domain-containing protein</fullName>
    </recommendedName>
</protein>
<feature type="region of interest" description="Disordered" evidence="1">
    <location>
        <begin position="1"/>
        <end position="37"/>
    </location>
</feature>
<reference evidence="3 4" key="1">
    <citation type="submission" date="2018-09" db="EMBL/GenBank/DDBJ databases">
        <title>Genomic Encyclopedia of Archaeal and Bacterial Type Strains, Phase II (KMG-II): from individual species to whole genera.</title>
        <authorList>
            <person name="Goeker M."/>
        </authorList>
    </citation>
    <scope>NUCLEOTIDE SEQUENCE [LARGE SCALE GENOMIC DNA]</scope>
    <source>
        <strain evidence="3 4">DSM 13151</strain>
    </source>
</reference>
<evidence type="ECO:0000256" key="1">
    <source>
        <dbReference type="SAM" id="MobiDB-lite"/>
    </source>
</evidence>
<proteinExistence type="predicted"/>
<dbReference type="InterPro" id="IPR055768">
    <property type="entry name" value="DUF7344"/>
</dbReference>
<sequence length="141" mass="15552">MTTHSDRRQAGSNTTVPRGAVLGNARPPTSVQRRRALESDRRRAVLRRLLDADEDERLSVRTLAGVLADAEDDPTVVTTLLELRQRIYVSLCRTHLPLLESCGLVAYDRERGVVSRGRDLPAIESDLEDDPVDGTAPVEPA</sequence>
<keyword evidence="4" id="KW-1185">Reference proteome</keyword>
<feature type="domain" description="DUF7344" evidence="2">
    <location>
        <begin position="36"/>
        <end position="115"/>
    </location>
</feature>
<name>A0A3R7HHQ1_9EURY</name>
<evidence type="ECO:0000313" key="3">
    <source>
        <dbReference type="EMBL" id="RKD93887.1"/>
    </source>
</evidence>
<evidence type="ECO:0000313" key="4">
    <source>
        <dbReference type="Proteomes" id="UP000283805"/>
    </source>
</evidence>
<accession>A0A3R7HHQ1</accession>
<dbReference type="AlphaFoldDB" id="A0A3R7HHQ1"/>
<evidence type="ECO:0000259" key="2">
    <source>
        <dbReference type="Pfam" id="PF24035"/>
    </source>
</evidence>